<dbReference type="InterPro" id="IPR027417">
    <property type="entry name" value="P-loop_NTPase"/>
</dbReference>
<feature type="domain" description="DNA helicase Pif1-like 2B" evidence="3">
    <location>
        <begin position="331"/>
        <end position="367"/>
    </location>
</feature>
<evidence type="ECO:0000259" key="2">
    <source>
        <dbReference type="Pfam" id="PF05970"/>
    </source>
</evidence>
<dbReference type="Gene3D" id="3.40.50.300">
    <property type="entry name" value="P-loop containing nucleotide triphosphate hydrolases"/>
    <property type="match status" value="2"/>
</dbReference>
<dbReference type="Proteomes" id="UP000054636">
    <property type="component" value="Unassembled WGS sequence"/>
</dbReference>
<dbReference type="InterPro" id="IPR051055">
    <property type="entry name" value="PIF1_helicase"/>
</dbReference>
<name>A0A0W8CC23_PHYNI</name>
<dbReference type="GO" id="GO:0006310">
    <property type="term" value="P:DNA recombination"/>
    <property type="evidence" value="ECO:0007669"/>
    <property type="project" value="UniProtKB-KW"/>
</dbReference>
<sequence length="530" mass="59377">MDESQWIPFAIAMEQSRRRFKSSLDKSKCKPLQMIINGEGGSGKSWLIRHIVKDMHNVFGEHKATRRKSKRVLLLAHQGTAAFNIKGMTLCSAFSFSSFSKSSFSVPYKSLTDSKMGPTKLKRLQEEYKDVHLVIIDEFSMVSCGMLYWIDKRMREIWPSHSDELFGGRDINFTGDSAELDPVVPTALSTPLHKISNQVQRRGKEIWDSIETMCMLTSQNRGALDPDWFSALRRLRQKTPTQDDIDLFNSRSVQSLGYPEWMQKAKHIAYKNVDVNDANVQSISSAHVPIVHISSQHFVQQKRLTTKRDIPVGTVRALLNDAQTINADHDRVVPNKLKLCIGAPVTLTYNMAQSAGLCNGTNAIVYDFMFVSSNDLPIVLVQVTDPYIGPSLLDEVPNIVPIAPKDISWGKTSSDLRVVRRGIPLRLAYAMTVHKVQGLTCSYVVFHSNAIPNISFVYVALSRVTHRNSIVITQPLTLERLTATPEQIALFQGEEQRVLKAVAQTTRAASPSVSRMKAVAQAHNAAFTPR</sequence>
<comment type="cofactor">
    <cofactor evidence="1">
        <name>Mg(2+)</name>
        <dbReference type="ChEBI" id="CHEBI:18420"/>
    </cofactor>
</comment>
<keyword evidence="1" id="KW-0347">Helicase</keyword>
<comment type="catalytic activity">
    <reaction evidence="1">
        <text>ATP + H2O = ADP + phosphate + H(+)</text>
        <dbReference type="Rhea" id="RHEA:13065"/>
        <dbReference type="ChEBI" id="CHEBI:15377"/>
        <dbReference type="ChEBI" id="CHEBI:15378"/>
        <dbReference type="ChEBI" id="CHEBI:30616"/>
        <dbReference type="ChEBI" id="CHEBI:43474"/>
        <dbReference type="ChEBI" id="CHEBI:456216"/>
        <dbReference type="EC" id="5.6.2.3"/>
    </reaction>
</comment>
<keyword evidence="1" id="KW-0227">DNA damage</keyword>
<dbReference type="SUPFAM" id="SSF52540">
    <property type="entry name" value="P-loop containing nucleoside triphosphate hydrolases"/>
    <property type="match status" value="2"/>
</dbReference>
<dbReference type="Pfam" id="PF05970">
    <property type="entry name" value="PIF1"/>
    <property type="match status" value="1"/>
</dbReference>
<dbReference type="Pfam" id="PF21530">
    <property type="entry name" value="Pif1_2B_dom"/>
    <property type="match status" value="1"/>
</dbReference>
<dbReference type="PANTHER" id="PTHR47642">
    <property type="entry name" value="ATP-DEPENDENT DNA HELICASE"/>
    <property type="match status" value="1"/>
</dbReference>
<protein>
    <recommendedName>
        <fullName evidence="1">ATP-dependent DNA helicase</fullName>
        <ecNumber evidence="1">5.6.2.3</ecNumber>
    </recommendedName>
</protein>
<dbReference type="GO" id="GO:0006281">
    <property type="term" value="P:DNA repair"/>
    <property type="evidence" value="ECO:0007669"/>
    <property type="project" value="UniProtKB-KW"/>
</dbReference>
<organism evidence="4 5">
    <name type="scientific">Phytophthora nicotianae</name>
    <name type="common">Potato buckeye rot agent</name>
    <name type="synonym">Phytophthora parasitica</name>
    <dbReference type="NCBI Taxonomy" id="4792"/>
    <lineage>
        <taxon>Eukaryota</taxon>
        <taxon>Sar</taxon>
        <taxon>Stramenopiles</taxon>
        <taxon>Oomycota</taxon>
        <taxon>Peronosporomycetes</taxon>
        <taxon>Peronosporales</taxon>
        <taxon>Peronosporaceae</taxon>
        <taxon>Phytophthora</taxon>
    </lineage>
</organism>
<evidence type="ECO:0000259" key="3">
    <source>
        <dbReference type="Pfam" id="PF21530"/>
    </source>
</evidence>
<comment type="similarity">
    <text evidence="1">Belongs to the helicase family.</text>
</comment>
<dbReference type="GO" id="GO:0043139">
    <property type="term" value="F:5'-3' DNA helicase activity"/>
    <property type="evidence" value="ECO:0007669"/>
    <property type="project" value="UniProtKB-EC"/>
</dbReference>
<dbReference type="GO" id="GO:0000723">
    <property type="term" value="P:telomere maintenance"/>
    <property type="evidence" value="ECO:0007669"/>
    <property type="project" value="InterPro"/>
</dbReference>
<dbReference type="GO" id="GO:0005524">
    <property type="term" value="F:ATP binding"/>
    <property type="evidence" value="ECO:0007669"/>
    <property type="project" value="UniProtKB-KW"/>
</dbReference>
<dbReference type="CDD" id="cd18809">
    <property type="entry name" value="SF1_C_RecD"/>
    <property type="match status" value="1"/>
</dbReference>
<evidence type="ECO:0000256" key="1">
    <source>
        <dbReference type="RuleBase" id="RU363044"/>
    </source>
</evidence>
<gene>
    <name evidence="4" type="ORF">AM588_10000272</name>
</gene>
<proteinExistence type="inferred from homology"/>
<feature type="domain" description="DNA helicase Pif1-like DEAD-box helicase" evidence="2">
    <location>
        <begin position="30"/>
        <end position="220"/>
    </location>
</feature>
<evidence type="ECO:0000313" key="4">
    <source>
        <dbReference type="EMBL" id="KUF81622.1"/>
    </source>
</evidence>
<keyword evidence="1" id="KW-0378">Hydrolase</keyword>
<comment type="caution">
    <text evidence="4">The sequence shown here is derived from an EMBL/GenBank/DDBJ whole genome shotgun (WGS) entry which is preliminary data.</text>
</comment>
<accession>A0A0W8CC23</accession>
<keyword evidence="1" id="KW-0233">DNA recombination</keyword>
<keyword evidence="1" id="KW-0234">DNA repair</keyword>
<dbReference type="EMBL" id="LNFP01003241">
    <property type="protein sequence ID" value="KUF81622.1"/>
    <property type="molecule type" value="Genomic_DNA"/>
</dbReference>
<dbReference type="EC" id="5.6.2.3" evidence="1"/>
<keyword evidence="1" id="KW-0067">ATP-binding</keyword>
<dbReference type="InterPro" id="IPR049163">
    <property type="entry name" value="Pif1-like_2B_dom"/>
</dbReference>
<dbReference type="InterPro" id="IPR010285">
    <property type="entry name" value="DNA_helicase_pif1-like_DEAD"/>
</dbReference>
<reference evidence="4 5" key="1">
    <citation type="submission" date="2015-11" db="EMBL/GenBank/DDBJ databases">
        <title>Genomes and virulence difference between two physiological races of Phytophthora nicotianae.</title>
        <authorList>
            <person name="Liu H."/>
            <person name="Ma X."/>
            <person name="Yu H."/>
            <person name="Fang D."/>
            <person name="Li Y."/>
            <person name="Wang X."/>
            <person name="Wang W."/>
            <person name="Dong Y."/>
            <person name="Xiao B."/>
        </authorList>
    </citation>
    <scope>NUCLEOTIDE SEQUENCE [LARGE SCALE GENOMIC DNA]</scope>
    <source>
        <strain evidence="5">race 1</strain>
    </source>
</reference>
<dbReference type="GO" id="GO:0016887">
    <property type="term" value="F:ATP hydrolysis activity"/>
    <property type="evidence" value="ECO:0007669"/>
    <property type="project" value="RHEA"/>
</dbReference>
<evidence type="ECO:0000313" key="5">
    <source>
        <dbReference type="Proteomes" id="UP000054636"/>
    </source>
</evidence>
<keyword evidence="1" id="KW-0547">Nucleotide-binding</keyword>
<dbReference type="AlphaFoldDB" id="A0A0W8CC23"/>